<comment type="caution">
    <text evidence="1">The sequence shown here is derived from an EMBL/GenBank/DDBJ whole genome shotgun (WGS) entry which is preliminary data.</text>
</comment>
<name>A0A813TP39_9BILA</name>
<dbReference type="Proteomes" id="UP000663879">
    <property type="component" value="Unassembled WGS sequence"/>
</dbReference>
<proteinExistence type="predicted"/>
<evidence type="ECO:0000313" key="1">
    <source>
        <dbReference type="EMBL" id="CAF0816538.1"/>
    </source>
</evidence>
<evidence type="ECO:0000313" key="2">
    <source>
        <dbReference type="Proteomes" id="UP000663879"/>
    </source>
</evidence>
<keyword evidence="2" id="KW-1185">Reference proteome</keyword>
<reference evidence="1" key="1">
    <citation type="submission" date="2021-02" db="EMBL/GenBank/DDBJ databases">
        <authorList>
            <person name="Nowell W R."/>
        </authorList>
    </citation>
    <scope>NUCLEOTIDE SEQUENCE</scope>
    <source>
        <strain evidence="1">Ploen Becks lab</strain>
    </source>
</reference>
<protein>
    <submittedName>
        <fullName evidence="1">Uncharacterized protein</fullName>
    </submittedName>
</protein>
<dbReference type="AlphaFoldDB" id="A0A813TP39"/>
<accession>A0A813TP39</accession>
<sequence>MKSIEFKNILKNFDVFLHEWILKLIEEFDLKLSEPEKQMHIVPCLLPEEKSSFKWTNLNLTESNSLKIKESSLSL</sequence>
<organism evidence="1 2">
    <name type="scientific">Brachionus calyciflorus</name>
    <dbReference type="NCBI Taxonomy" id="104777"/>
    <lineage>
        <taxon>Eukaryota</taxon>
        <taxon>Metazoa</taxon>
        <taxon>Spiralia</taxon>
        <taxon>Gnathifera</taxon>
        <taxon>Rotifera</taxon>
        <taxon>Eurotatoria</taxon>
        <taxon>Monogononta</taxon>
        <taxon>Pseudotrocha</taxon>
        <taxon>Ploima</taxon>
        <taxon>Brachionidae</taxon>
        <taxon>Brachionus</taxon>
    </lineage>
</organism>
<gene>
    <name evidence="1" type="ORF">OXX778_LOCUS7241</name>
</gene>
<dbReference type="OrthoDB" id="10252328at2759"/>
<dbReference type="EMBL" id="CAJNOC010000913">
    <property type="protein sequence ID" value="CAF0816538.1"/>
    <property type="molecule type" value="Genomic_DNA"/>
</dbReference>